<dbReference type="EMBL" id="AJJH01000152">
    <property type="protein sequence ID" value="EID75797.1"/>
    <property type="molecule type" value="Genomic_DNA"/>
</dbReference>
<dbReference type="GO" id="GO:0005506">
    <property type="term" value="F:iron ion binding"/>
    <property type="evidence" value="ECO:0007669"/>
    <property type="project" value="InterPro"/>
</dbReference>
<dbReference type="PANTHER" id="PTHR46696">
    <property type="entry name" value="P450, PUTATIVE (EUROFUNG)-RELATED"/>
    <property type="match status" value="1"/>
</dbReference>
<dbReference type="Gene3D" id="1.10.630.10">
    <property type="entry name" value="Cytochrome P450"/>
    <property type="match status" value="1"/>
</dbReference>
<dbReference type="AlphaFoldDB" id="I0WHD1"/>
<sequence>MTGSASEKAISPASRAFWDRSFAGRRAMFEELRQRSPIEFHTETAGPGFWSIVGYDDVVAVSRNPEAFSSAKGFTIDDVPAEILEFAMSMIAMDDPRHRRLRGIVQSAFTAASVRGIAERV</sequence>
<name>I0WHD1_RHOOP</name>
<dbReference type="GO" id="GO:0008395">
    <property type="term" value="F:steroid hydroxylase activity"/>
    <property type="evidence" value="ECO:0007669"/>
    <property type="project" value="TreeGrafter"/>
</dbReference>
<reference evidence="2 3" key="1">
    <citation type="journal article" date="2012" name="J. Bacteriol.">
        <title>Draft genome sequence of the nitrophenol-degrading actinomycete Rhodococcus imtechensis RKJ300.</title>
        <authorList>
            <person name="Vikram S."/>
            <person name="Kumar S."/>
            <person name="Subramanian S."/>
            <person name="Raghava G.P."/>
        </authorList>
    </citation>
    <scope>NUCLEOTIDE SEQUENCE [LARGE SCALE GENOMIC DNA]</scope>
    <source>
        <strain evidence="2 3">RKJ300</strain>
    </source>
</reference>
<feature type="non-terminal residue" evidence="2">
    <location>
        <position position="121"/>
    </location>
</feature>
<accession>I0WHD1</accession>
<evidence type="ECO:0000313" key="2">
    <source>
        <dbReference type="EMBL" id="EID75797.1"/>
    </source>
</evidence>
<protein>
    <submittedName>
        <fullName evidence="2">Cytochrome P450</fullName>
    </submittedName>
</protein>
<organism evidence="2 3">
    <name type="scientific">Rhodococcus opacus RKJ300 = JCM 13270</name>
    <dbReference type="NCBI Taxonomy" id="1165867"/>
    <lineage>
        <taxon>Bacteria</taxon>
        <taxon>Bacillati</taxon>
        <taxon>Actinomycetota</taxon>
        <taxon>Actinomycetes</taxon>
        <taxon>Mycobacteriales</taxon>
        <taxon>Nocardiaceae</taxon>
        <taxon>Rhodococcus</taxon>
    </lineage>
</organism>
<gene>
    <name evidence="2" type="ORF">W59_27576</name>
</gene>
<evidence type="ECO:0000313" key="3">
    <source>
        <dbReference type="Proteomes" id="UP000006447"/>
    </source>
</evidence>
<dbReference type="GO" id="GO:0020037">
    <property type="term" value="F:heme binding"/>
    <property type="evidence" value="ECO:0007669"/>
    <property type="project" value="InterPro"/>
</dbReference>
<dbReference type="Proteomes" id="UP000006447">
    <property type="component" value="Unassembled WGS sequence"/>
</dbReference>
<evidence type="ECO:0000256" key="1">
    <source>
        <dbReference type="ARBA" id="ARBA00010617"/>
    </source>
</evidence>
<dbReference type="SUPFAM" id="SSF48264">
    <property type="entry name" value="Cytochrome P450"/>
    <property type="match status" value="1"/>
</dbReference>
<comment type="similarity">
    <text evidence="1">Belongs to the cytochrome P450 family.</text>
</comment>
<dbReference type="InterPro" id="IPR036396">
    <property type="entry name" value="Cyt_P450_sf"/>
</dbReference>
<dbReference type="PANTHER" id="PTHR46696:SF4">
    <property type="entry name" value="BIOTIN BIOSYNTHESIS CYTOCHROME P450"/>
    <property type="match status" value="1"/>
</dbReference>
<comment type="caution">
    <text evidence="2">The sequence shown here is derived from an EMBL/GenBank/DDBJ whole genome shotgun (WGS) entry which is preliminary data.</text>
</comment>
<dbReference type="GO" id="GO:0006707">
    <property type="term" value="P:cholesterol catabolic process"/>
    <property type="evidence" value="ECO:0007669"/>
    <property type="project" value="TreeGrafter"/>
</dbReference>
<dbReference type="GO" id="GO:0036199">
    <property type="term" value="F:cholest-4-en-3-one 26-monooxygenase activity"/>
    <property type="evidence" value="ECO:0007669"/>
    <property type="project" value="TreeGrafter"/>
</dbReference>
<proteinExistence type="inferred from homology"/>